<feature type="chain" id="PRO_5043706437" evidence="2">
    <location>
        <begin position="24"/>
        <end position="1089"/>
    </location>
</feature>
<feature type="signal peptide" evidence="2">
    <location>
        <begin position="1"/>
        <end position="23"/>
    </location>
</feature>
<accession>A0AAU9AHM7</accession>
<evidence type="ECO:0000259" key="3">
    <source>
        <dbReference type="PROSITE" id="PS51841"/>
    </source>
</evidence>
<dbReference type="InterPro" id="IPR038081">
    <property type="entry name" value="CalX-like_sf"/>
</dbReference>
<gene>
    <name evidence="4" type="ORF">LEN_0906</name>
</gene>
<reference evidence="4 5" key="1">
    <citation type="journal article" date="2017" name="DNA Res.">
        <title>Complete genome sequence and expression profile of the commercial lytic enzyme producer Lysobacter enzymogenes M497-1.</title>
        <authorList>
            <person name="Takami H."/>
            <person name="Toyoda A."/>
            <person name="Uchiyama I."/>
            <person name="Itoh T."/>
            <person name="Takaki Y."/>
            <person name="Arai W."/>
            <person name="Nishi S."/>
            <person name="Kawai M."/>
            <person name="Shinya K."/>
            <person name="Ikeda H."/>
        </authorList>
    </citation>
    <scope>NUCLEOTIDE SEQUENCE [LARGE SCALE GENOMIC DNA]</scope>
    <source>
        <strain evidence="4 5">M497-1</strain>
    </source>
</reference>
<evidence type="ECO:0000256" key="2">
    <source>
        <dbReference type="SAM" id="SignalP"/>
    </source>
</evidence>
<dbReference type="PANTHER" id="PTHR42834:SF1">
    <property type="entry name" value="ENDONUCLEASE_EXONUCLEASE_PHOSPHATASE FAMILY PROTEIN (AFU_ORTHOLOGUE AFUA_3G09210)"/>
    <property type="match status" value="1"/>
</dbReference>
<evidence type="ECO:0000313" key="5">
    <source>
        <dbReference type="Proteomes" id="UP000218824"/>
    </source>
</evidence>
<feature type="region of interest" description="Disordered" evidence="1">
    <location>
        <begin position="575"/>
        <end position="605"/>
    </location>
</feature>
<dbReference type="KEGG" id="lem:LEN_0906"/>
<feature type="region of interest" description="Disordered" evidence="1">
    <location>
        <begin position="1055"/>
        <end position="1089"/>
    </location>
</feature>
<dbReference type="PROSITE" id="PS51841">
    <property type="entry name" value="LTD"/>
    <property type="match status" value="1"/>
</dbReference>
<dbReference type="CDD" id="cd04486">
    <property type="entry name" value="YhcR_OBF_like"/>
    <property type="match status" value="1"/>
</dbReference>
<dbReference type="AlphaFoldDB" id="A0AAU9AHM7"/>
<sequence>MHSLASRALAAGIALSLAGTAQAEIVVSQIYAGAGSATASPYRSNYVELHNTGDQPVSLDGWSLQYNPSATANNWQRSMLSGSIPAGGYFLIATGSPTSGLAALPTPDLQSGLNLLASTGRLAVVSENRILSGQCPTGARDRMIYGSAVRCSSAAALAAPGRDALLRGQEGCLDSGTDSADFSVGAPAPRNSKSPAKPCVALPPLTLSVADIAKVEGDSGRSAFVFTIKLNRPAPAGGVTWRANTNPGSASAGQDFDAIAPINGTIPAGATSAAFTVQVIGDRVVEADETFELHVQALTPGVLTDADGVLKATATILNDDYPILPIGAVQGRGAQSPLLGQPASVQGTVTAVAADGLFVQNGAGEADADPATSDALFVLTGQAGDASLIGQRVRVSGTVLEYASDPTTPAATLTAIGGAPDIQVLGAGSLPMLQTLWGLPADAAQELERFEAMRIKLGGDLRVVGPTGGRRVSGQDTTISDGTFQVVLAPPVSPQPARPQREPGLRVRPQNQGDSASGPLLPLWDGNPEVIAIDSSTSGSGPLQVAGEARLRDAGGVLSVRNGRYTLLMSSDGKPLLTAPGMTPRSADDDRDSATSTTPPLPPLPADRALSIAYYDLERMFDIQDDPRYADEVITVAAYERNLRKAALGIRRSLGAPDVVALGGVENAQVLQNLSMRIDADADEAHEPRPQYQFALFEGRDPRGLNLAYLYKTASAQGSGFPRLSDVRVQPIGADATWEGPGPLYLRAPLALDATVHLGDGSVAPLSAVLVGMDGRADSEGPSPEVEGVRFRRQRQAEFLAGYVNQRQNQSVDGIKPPLLVLGDFDNFAFSDGYVDTVNVVAGTPGNDMATSVPDGQDWVQPDLIQADSLIEPQRRYSSLDQGNAQSTRHALLSEEFVLASEQLRVQRARINADFPAILHDDASTPARAASSDPLRIAWVPRRRADLSLQVDADGAASVALGERLRYRAWLRNNGPEAANAVGVAFASATPDGDLEVTPPSSDWTCAAPAVSDNATTVTCTAASLPINAGYPFQIASATYAGMVGLSIPLAASASAQSYDPTPGDSRAVGSLWVTPPPERPGAGGAPTP</sequence>
<dbReference type="GeneID" id="83062799"/>
<dbReference type="Pfam" id="PF00932">
    <property type="entry name" value="LTD"/>
    <property type="match status" value="1"/>
</dbReference>
<dbReference type="Gene3D" id="2.60.40.2030">
    <property type="match status" value="1"/>
</dbReference>
<feature type="domain" description="LTD" evidence="3">
    <location>
        <begin position="11"/>
        <end position="141"/>
    </location>
</feature>
<proteinExistence type="predicted"/>
<dbReference type="SUPFAM" id="SSF74853">
    <property type="entry name" value="Lamin A/C globular tail domain"/>
    <property type="match status" value="1"/>
</dbReference>
<protein>
    <submittedName>
        <fullName evidence="4">Nuclease</fullName>
    </submittedName>
</protein>
<dbReference type="Proteomes" id="UP000218824">
    <property type="component" value="Chromosome"/>
</dbReference>
<dbReference type="SUPFAM" id="SSF141072">
    <property type="entry name" value="CalX-like"/>
    <property type="match status" value="1"/>
</dbReference>
<dbReference type="RefSeq" id="WP_096376819.1">
    <property type="nucleotide sequence ID" value="NZ_AP014940.1"/>
</dbReference>
<dbReference type="InterPro" id="IPR001322">
    <property type="entry name" value="Lamin_tail_dom"/>
</dbReference>
<evidence type="ECO:0000256" key="1">
    <source>
        <dbReference type="SAM" id="MobiDB-lite"/>
    </source>
</evidence>
<evidence type="ECO:0000313" key="4">
    <source>
        <dbReference type="EMBL" id="BAV96393.1"/>
    </source>
</evidence>
<dbReference type="EMBL" id="AP014940">
    <property type="protein sequence ID" value="BAV96393.1"/>
    <property type="molecule type" value="Genomic_DNA"/>
</dbReference>
<organism evidence="4 5">
    <name type="scientific">Lysobacter enzymogenes</name>
    <dbReference type="NCBI Taxonomy" id="69"/>
    <lineage>
        <taxon>Bacteria</taxon>
        <taxon>Pseudomonadati</taxon>
        <taxon>Pseudomonadota</taxon>
        <taxon>Gammaproteobacteria</taxon>
        <taxon>Lysobacterales</taxon>
        <taxon>Lysobacteraceae</taxon>
        <taxon>Lysobacter</taxon>
    </lineage>
</organism>
<dbReference type="PANTHER" id="PTHR42834">
    <property type="entry name" value="ENDONUCLEASE/EXONUCLEASE/PHOSPHATASE FAMILY PROTEIN (AFU_ORTHOLOGUE AFUA_3G09210)"/>
    <property type="match status" value="1"/>
</dbReference>
<keyword evidence="2" id="KW-0732">Signal</keyword>
<name>A0AAU9AHM7_LYSEN</name>
<dbReference type="InterPro" id="IPR036415">
    <property type="entry name" value="Lamin_tail_dom_sf"/>
</dbReference>
<feature type="region of interest" description="Disordered" evidence="1">
    <location>
        <begin position="490"/>
        <end position="521"/>
    </location>
</feature>